<dbReference type="Proteomes" id="UP000042394">
    <property type="component" value="Unassembled WGS sequence"/>
</dbReference>
<name>A0A655DA34_SALET</name>
<dbReference type="EMBL" id="CQPD01000030">
    <property type="protein sequence ID" value="CNU54312.1"/>
    <property type="molecule type" value="Genomic_DNA"/>
</dbReference>
<accession>A0A655DA34</accession>
<protein>
    <submittedName>
        <fullName evidence="1">Uncharacterized protein</fullName>
    </submittedName>
</protein>
<sequence length="115" mass="13178">MRLGKKQAVRTTLPAWLRHALAFNFIEGMHFNKQFAIRFQPLSAMTDEALRISSAKDIQFPKRHHNEIKRFRGVVCTNILLNVVNIQVCGLRLLASPCDGCRREIYACAVKPTLR</sequence>
<reference evidence="1 2" key="1">
    <citation type="submission" date="2015-03" db="EMBL/GenBank/DDBJ databases">
        <authorList>
            <consortium name="Pathogen Informatics"/>
        </authorList>
    </citation>
    <scope>NUCLEOTIDE SEQUENCE [LARGE SCALE GENOMIC DNA]</scope>
    <source>
        <strain evidence="1 2">D4891</strain>
    </source>
</reference>
<proteinExistence type="predicted"/>
<dbReference type="AlphaFoldDB" id="A0A655DA34"/>
<gene>
    <name evidence="1" type="ORF">ERS008207_02938</name>
</gene>
<evidence type="ECO:0000313" key="1">
    <source>
        <dbReference type="EMBL" id="CNU54312.1"/>
    </source>
</evidence>
<organism evidence="1 2">
    <name type="scientific">Salmonella enterica subsp. enterica serovar Bovismorbificans</name>
    <dbReference type="NCBI Taxonomy" id="58097"/>
    <lineage>
        <taxon>Bacteria</taxon>
        <taxon>Pseudomonadati</taxon>
        <taxon>Pseudomonadota</taxon>
        <taxon>Gammaproteobacteria</taxon>
        <taxon>Enterobacterales</taxon>
        <taxon>Enterobacteriaceae</taxon>
        <taxon>Salmonella</taxon>
    </lineage>
</organism>
<evidence type="ECO:0000313" key="2">
    <source>
        <dbReference type="Proteomes" id="UP000042394"/>
    </source>
</evidence>